<comment type="caution">
    <text evidence="11">The sequence shown here is derived from an EMBL/GenBank/DDBJ whole genome shotgun (WGS) entry which is preliminary data.</text>
</comment>
<evidence type="ECO:0000313" key="12">
    <source>
        <dbReference type="Proteomes" id="UP000243975"/>
    </source>
</evidence>
<keyword evidence="5 8" id="KW-0863">Zinc-finger</keyword>
<evidence type="ECO:0000256" key="6">
    <source>
        <dbReference type="ARBA" id="ARBA00022786"/>
    </source>
</evidence>
<evidence type="ECO:0000256" key="3">
    <source>
        <dbReference type="ARBA" id="ARBA00022679"/>
    </source>
</evidence>
<evidence type="ECO:0000256" key="7">
    <source>
        <dbReference type="ARBA" id="ARBA00022833"/>
    </source>
</evidence>
<evidence type="ECO:0000256" key="1">
    <source>
        <dbReference type="ARBA" id="ARBA00000900"/>
    </source>
</evidence>
<keyword evidence="7" id="KW-0862">Zinc</keyword>
<dbReference type="InterPro" id="IPR013083">
    <property type="entry name" value="Znf_RING/FYVE/PHD"/>
</dbReference>
<keyword evidence="3" id="KW-0808">Transferase</keyword>
<dbReference type="EC" id="2.3.2.27" evidence="2"/>
<evidence type="ECO:0000259" key="10">
    <source>
        <dbReference type="PROSITE" id="PS50089"/>
    </source>
</evidence>
<feature type="region of interest" description="Disordered" evidence="9">
    <location>
        <begin position="225"/>
        <end position="255"/>
    </location>
</feature>
<dbReference type="Pfam" id="PF14369">
    <property type="entry name" value="Zn_ribbon_19"/>
    <property type="match status" value="1"/>
</dbReference>
<organism evidence="11 12">
    <name type="scientific">Cynara cardunculus var. scolymus</name>
    <name type="common">Globe artichoke</name>
    <name type="synonym">Cynara scolymus</name>
    <dbReference type="NCBI Taxonomy" id="59895"/>
    <lineage>
        <taxon>Eukaryota</taxon>
        <taxon>Viridiplantae</taxon>
        <taxon>Streptophyta</taxon>
        <taxon>Embryophyta</taxon>
        <taxon>Tracheophyta</taxon>
        <taxon>Spermatophyta</taxon>
        <taxon>Magnoliopsida</taxon>
        <taxon>eudicotyledons</taxon>
        <taxon>Gunneridae</taxon>
        <taxon>Pentapetalae</taxon>
        <taxon>asterids</taxon>
        <taxon>campanulids</taxon>
        <taxon>Asterales</taxon>
        <taxon>Asteraceae</taxon>
        <taxon>Carduoideae</taxon>
        <taxon>Cardueae</taxon>
        <taxon>Carduinae</taxon>
        <taxon>Cynara</taxon>
    </lineage>
</organism>
<dbReference type="PROSITE" id="PS50089">
    <property type="entry name" value="ZF_RING_2"/>
    <property type="match status" value="1"/>
</dbReference>
<dbReference type="OrthoDB" id="8062037at2759"/>
<protein>
    <recommendedName>
        <fullName evidence="2">RING-type E3 ubiquitin transferase</fullName>
        <ecNumber evidence="2">2.3.2.27</ecNumber>
    </recommendedName>
</protein>
<sequence>MSGDSNTHWCYQCLQPVRLRSPNPVCSCCSGGFVQELNEMVVDGQHDFDPFHGHDVSDHWFIDPFIDSRNRIMDAFAELLRQRNLGNRRSSLLLEDGIVPWGYLMSADDEFECFFNGAPVGSRPSNSSNISMGTSFQELVEQLIANDAGQGPPPATRSAIDSLPTIRITNRHLNNDSNCPVCQDKFDLGSEARMMPCNHIYHSGCIMPWLLEHNSCPVCRLELPSQGTNGGSSTEDSDQNQGSRNPLSFLWPFHS</sequence>
<keyword evidence="4" id="KW-0479">Metal-binding</keyword>
<comment type="catalytic activity">
    <reaction evidence="1">
        <text>S-ubiquitinyl-[E2 ubiquitin-conjugating enzyme]-L-cysteine + [acceptor protein]-L-lysine = [E2 ubiquitin-conjugating enzyme]-L-cysteine + N(6)-ubiquitinyl-[acceptor protein]-L-lysine.</text>
        <dbReference type="EC" id="2.3.2.27"/>
    </reaction>
</comment>
<dbReference type="STRING" id="59895.A0A103YKQ6"/>
<dbReference type="InterPro" id="IPR039525">
    <property type="entry name" value="RNF126-like_zinc-ribbon"/>
</dbReference>
<dbReference type="GO" id="GO:0061630">
    <property type="term" value="F:ubiquitin protein ligase activity"/>
    <property type="evidence" value="ECO:0007669"/>
    <property type="project" value="UniProtKB-EC"/>
</dbReference>
<evidence type="ECO:0000256" key="4">
    <source>
        <dbReference type="ARBA" id="ARBA00022723"/>
    </source>
</evidence>
<evidence type="ECO:0000313" key="11">
    <source>
        <dbReference type="EMBL" id="KVI10926.1"/>
    </source>
</evidence>
<gene>
    <name evidence="11" type="ORF">Ccrd_010668</name>
</gene>
<dbReference type="Proteomes" id="UP000243975">
    <property type="component" value="Unassembled WGS sequence"/>
</dbReference>
<evidence type="ECO:0000256" key="9">
    <source>
        <dbReference type="SAM" id="MobiDB-lite"/>
    </source>
</evidence>
<evidence type="ECO:0000256" key="8">
    <source>
        <dbReference type="PROSITE-ProRule" id="PRU00175"/>
    </source>
</evidence>
<dbReference type="PANTHER" id="PTHR15710">
    <property type="entry name" value="E3 UBIQUITIN-PROTEIN LIGASE PRAJA"/>
    <property type="match status" value="1"/>
</dbReference>
<keyword evidence="12" id="KW-1185">Reference proteome</keyword>
<dbReference type="GO" id="GO:0008270">
    <property type="term" value="F:zinc ion binding"/>
    <property type="evidence" value="ECO:0007669"/>
    <property type="project" value="UniProtKB-KW"/>
</dbReference>
<feature type="compositionally biased region" description="Polar residues" evidence="9">
    <location>
        <begin position="225"/>
        <end position="246"/>
    </location>
</feature>
<dbReference type="SUPFAM" id="SSF57850">
    <property type="entry name" value="RING/U-box"/>
    <property type="match status" value="1"/>
</dbReference>
<dbReference type="InterPro" id="IPR001841">
    <property type="entry name" value="Znf_RING"/>
</dbReference>
<reference evidence="11 12" key="1">
    <citation type="journal article" date="2016" name="Sci. Rep.">
        <title>The genome sequence of the outbreeding globe artichoke constructed de novo incorporating a phase-aware low-pass sequencing strategy of F1 progeny.</title>
        <authorList>
            <person name="Scaglione D."/>
            <person name="Reyes-Chin-Wo S."/>
            <person name="Acquadro A."/>
            <person name="Froenicke L."/>
            <person name="Portis E."/>
            <person name="Beitel C."/>
            <person name="Tirone M."/>
            <person name="Mauro R."/>
            <person name="Lo Monaco A."/>
            <person name="Mauromicale G."/>
            <person name="Faccioli P."/>
            <person name="Cattivelli L."/>
            <person name="Rieseberg L."/>
            <person name="Michelmore R."/>
            <person name="Lanteri S."/>
        </authorList>
    </citation>
    <scope>NUCLEOTIDE SEQUENCE [LARGE SCALE GENOMIC DNA]</scope>
    <source>
        <strain evidence="11">2C</strain>
    </source>
</reference>
<dbReference type="GO" id="GO:0016567">
    <property type="term" value="P:protein ubiquitination"/>
    <property type="evidence" value="ECO:0007669"/>
    <property type="project" value="TreeGrafter"/>
</dbReference>
<dbReference type="FunFam" id="3.30.40.10:FF:000022">
    <property type="entry name" value="E3 ubiquitin-protein ligase RING1-like"/>
    <property type="match status" value="1"/>
</dbReference>
<keyword evidence="6" id="KW-0833">Ubl conjugation pathway</keyword>
<dbReference type="Gene3D" id="3.30.40.10">
    <property type="entry name" value="Zinc/RING finger domain, C3HC4 (zinc finger)"/>
    <property type="match status" value="1"/>
</dbReference>
<accession>A0A103YKQ6</accession>
<dbReference type="OMA" id="ITITHEH"/>
<dbReference type="AlphaFoldDB" id="A0A103YKQ6"/>
<dbReference type="PANTHER" id="PTHR15710:SF34">
    <property type="entry name" value="E3 UBIQUITIN-PROTEIN LIGASE RHC1A-RELATED"/>
    <property type="match status" value="1"/>
</dbReference>
<evidence type="ECO:0000256" key="5">
    <source>
        <dbReference type="ARBA" id="ARBA00022771"/>
    </source>
</evidence>
<dbReference type="GO" id="GO:0005737">
    <property type="term" value="C:cytoplasm"/>
    <property type="evidence" value="ECO:0007669"/>
    <property type="project" value="TreeGrafter"/>
</dbReference>
<feature type="domain" description="RING-type" evidence="10">
    <location>
        <begin position="179"/>
        <end position="220"/>
    </location>
</feature>
<dbReference type="EMBL" id="LEKV01000976">
    <property type="protein sequence ID" value="KVI10926.1"/>
    <property type="molecule type" value="Genomic_DNA"/>
</dbReference>
<dbReference type="SMART" id="SM00184">
    <property type="entry name" value="RING"/>
    <property type="match status" value="1"/>
</dbReference>
<proteinExistence type="predicted"/>
<evidence type="ECO:0000256" key="2">
    <source>
        <dbReference type="ARBA" id="ARBA00012483"/>
    </source>
</evidence>
<dbReference type="Pfam" id="PF13639">
    <property type="entry name" value="zf-RING_2"/>
    <property type="match status" value="1"/>
</dbReference>
<dbReference type="Gramene" id="KVI10926">
    <property type="protein sequence ID" value="KVI10926"/>
    <property type="gene ID" value="Ccrd_010668"/>
</dbReference>
<name>A0A103YKQ6_CYNCS</name>